<dbReference type="Proteomes" id="UP001296104">
    <property type="component" value="Unassembled WGS sequence"/>
</dbReference>
<evidence type="ECO:0000313" key="3">
    <source>
        <dbReference type="Proteomes" id="UP001296104"/>
    </source>
</evidence>
<keyword evidence="3" id="KW-1185">Reference proteome</keyword>
<dbReference type="EMBL" id="CAVMBE010000094">
    <property type="protein sequence ID" value="CAK4033784.1"/>
    <property type="molecule type" value="Genomic_DNA"/>
</dbReference>
<reference evidence="2" key="1">
    <citation type="submission" date="2023-11" db="EMBL/GenBank/DDBJ databases">
        <authorList>
            <person name="Alioto T."/>
            <person name="Alioto T."/>
            <person name="Gomez Garrido J."/>
        </authorList>
    </citation>
    <scope>NUCLEOTIDE SEQUENCE</scope>
</reference>
<proteinExistence type="predicted"/>
<feature type="region of interest" description="Disordered" evidence="1">
    <location>
        <begin position="1"/>
        <end position="21"/>
    </location>
</feature>
<evidence type="ECO:0000313" key="2">
    <source>
        <dbReference type="EMBL" id="CAK4033784.1"/>
    </source>
</evidence>
<dbReference type="AlphaFoldDB" id="A0AAI8Z7B0"/>
<sequence>MATSRSNSQAQQDEQRNSSDSILLRQPAEIREEIIKCAVIEEAALDIVCRQLRREALPIFYHENTFQLPCTLKPKVRAAVQTITPRDHPDWLLTHTAETKIATIMQYSHNLLVNLETARCWLRTIGAGNQRLLKNVVLLLLVGGDAAAASDVAVLQELCALRWDSHFLRLEDALVGSKCPPLIEGWDWEDREEGSGFARPLPADDGSSVYLRISLQMAGVP</sequence>
<accession>A0AAI8Z7B0</accession>
<comment type="caution">
    <text evidence="2">The sequence shown here is derived from an EMBL/GenBank/DDBJ whole genome shotgun (WGS) entry which is preliminary data.</text>
</comment>
<protein>
    <submittedName>
        <fullName evidence="2">Uncharacterized protein</fullName>
    </submittedName>
</protein>
<feature type="compositionally biased region" description="Polar residues" evidence="1">
    <location>
        <begin position="1"/>
        <end position="12"/>
    </location>
</feature>
<name>A0AAI8Z7B0_9PEZI</name>
<evidence type="ECO:0000256" key="1">
    <source>
        <dbReference type="SAM" id="MobiDB-lite"/>
    </source>
</evidence>
<organism evidence="2 3">
    <name type="scientific">Lecanosticta acicola</name>
    <dbReference type="NCBI Taxonomy" id="111012"/>
    <lineage>
        <taxon>Eukaryota</taxon>
        <taxon>Fungi</taxon>
        <taxon>Dikarya</taxon>
        <taxon>Ascomycota</taxon>
        <taxon>Pezizomycotina</taxon>
        <taxon>Dothideomycetes</taxon>
        <taxon>Dothideomycetidae</taxon>
        <taxon>Mycosphaerellales</taxon>
        <taxon>Mycosphaerellaceae</taxon>
        <taxon>Lecanosticta</taxon>
    </lineage>
</organism>
<gene>
    <name evidence="2" type="ORF">LECACI_7A008942</name>
</gene>